<feature type="non-terminal residue" evidence="1">
    <location>
        <position position="82"/>
    </location>
</feature>
<evidence type="ECO:0000313" key="1">
    <source>
        <dbReference type="EMBL" id="CAG8826063.1"/>
    </source>
</evidence>
<sequence length="82" mass="9127">ILLANHIKKGYYIHRIKEGLWSTFGISKNKKDACASSANLQVGSLDSIDVNDLYENLPDSNSESHLSDNGIEDNDNDDNYDP</sequence>
<name>A0ACA9S3W7_9GLOM</name>
<feature type="non-terminal residue" evidence="1">
    <location>
        <position position="1"/>
    </location>
</feature>
<comment type="caution">
    <text evidence="1">The sequence shown here is derived from an EMBL/GenBank/DDBJ whole genome shotgun (WGS) entry which is preliminary data.</text>
</comment>
<reference evidence="1" key="1">
    <citation type="submission" date="2021-06" db="EMBL/GenBank/DDBJ databases">
        <authorList>
            <person name="Kallberg Y."/>
            <person name="Tangrot J."/>
            <person name="Rosling A."/>
        </authorList>
    </citation>
    <scope>NUCLEOTIDE SEQUENCE</scope>
    <source>
        <strain evidence="1">MA461A</strain>
    </source>
</reference>
<accession>A0ACA9S3W7</accession>
<organism evidence="1 2">
    <name type="scientific">Racocetra persica</name>
    <dbReference type="NCBI Taxonomy" id="160502"/>
    <lineage>
        <taxon>Eukaryota</taxon>
        <taxon>Fungi</taxon>
        <taxon>Fungi incertae sedis</taxon>
        <taxon>Mucoromycota</taxon>
        <taxon>Glomeromycotina</taxon>
        <taxon>Glomeromycetes</taxon>
        <taxon>Diversisporales</taxon>
        <taxon>Gigasporaceae</taxon>
        <taxon>Racocetra</taxon>
    </lineage>
</organism>
<keyword evidence="2" id="KW-1185">Reference proteome</keyword>
<dbReference type="Proteomes" id="UP000789920">
    <property type="component" value="Unassembled WGS sequence"/>
</dbReference>
<evidence type="ECO:0000313" key="2">
    <source>
        <dbReference type="Proteomes" id="UP000789920"/>
    </source>
</evidence>
<dbReference type="EMBL" id="CAJVQC010091608">
    <property type="protein sequence ID" value="CAG8826063.1"/>
    <property type="molecule type" value="Genomic_DNA"/>
</dbReference>
<proteinExistence type="predicted"/>
<gene>
    <name evidence="1" type="ORF">RPERSI_LOCUS26642</name>
</gene>
<protein>
    <submittedName>
        <fullName evidence="1">22663_t:CDS:1</fullName>
    </submittedName>
</protein>